<proteinExistence type="inferred from homology"/>
<dbReference type="GO" id="GO:0003747">
    <property type="term" value="F:translation release factor activity"/>
    <property type="evidence" value="ECO:0007669"/>
    <property type="project" value="InterPro"/>
</dbReference>
<organism evidence="4">
    <name type="scientific">hydrothermal vent metagenome</name>
    <dbReference type="NCBI Taxonomy" id="652676"/>
    <lineage>
        <taxon>unclassified sequences</taxon>
        <taxon>metagenomes</taxon>
        <taxon>ecological metagenomes</taxon>
    </lineage>
</organism>
<dbReference type="SUPFAM" id="SSF75620">
    <property type="entry name" value="Release factor"/>
    <property type="match status" value="1"/>
</dbReference>
<comment type="similarity">
    <text evidence="1">Belongs to the prokaryotic/mitochondrial release factor family.</text>
</comment>
<dbReference type="PANTHER" id="PTHR47814">
    <property type="entry name" value="PEPTIDYL-TRNA HYDROLASE ARFB"/>
    <property type="match status" value="1"/>
</dbReference>
<feature type="compositionally biased region" description="Basic residues" evidence="2">
    <location>
        <begin position="101"/>
        <end position="114"/>
    </location>
</feature>
<dbReference type="GO" id="GO:0004045">
    <property type="term" value="F:peptidyl-tRNA hydrolase activity"/>
    <property type="evidence" value="ECO:0007669"/>
    <property type="project" value="TreeGrafter"/>
</dbReference>
<evidence type="ECO:0000313" key="4">
    <source>
        <dbReference type="EMBL" id="VAW53500.1"/>
    </source>
</evidence>
<dbReference type="Gene3D" id="3.30.160.20">
    <property type="match status" value="1"/>
</dbReference>
<feature type="domain" description="Prokaryotic-type class I peptide chain release factors" evidence="3">
    <location>
        <begin position="19"/>
        <end position="35"/>
    </location>
</feature>
<sequence>MRVKHLFIPDSEIFMTAVRSQGAGGQNVNKVSTAIHLKFDIRASSLPFVVKQKLLQLNDQRVTKEGVFVVKSQQTRSQLMNKEQALARLQSFISQALITRKVRKKTRPTKSSQRKRLDAKTKRGQLKKSRGQLE</sequence>
<dbReference type="EMBL" id="UOFE01000034">
    <property type="protein sequence ID" value="VAW53500.1"/>
    <property type="molecule type" value="Genomic_DNA"/>
</dbReference>
<feature type="region of interest" description="Disordered" evidence="2">
    <location>
        <begin position="101"/>
        <end position="134"/>
    </location>
</feature>
<dbReference type="PROSITE" id="PS00745">
    <property type="entry name" value="RF_PROK_I"/>
    <property type="match status" value="1"/>
</dbReference>
<dbReference type="PANTHER" id="PTHR47814:SF1">
    <property type="entry name" value="PEPTIDYL-TRNA HYDROLASE ARFB"/>
    <property type="match status" value="1"/>
</dbReference>
<dbReference type="AlphaFoldDB" id="A0A3B0WLS6"/>
<dbReference type="Pfam" id="PF00472">
    <property type="entry name" value="RF-1"/>
    <property type="match status" value="1"/>
</dbReference>
<evidence type="ECO:0000256" key="1">
    <source>
        <dbReference type="ARBA" id="ARBA00010835"/>
    </source>
</evidence>
<dbReference type="GO" id="GO:0072344">
    <property type="term" value="P:rescue of stalled ribosome"/>
    <property type="evidence" value="ECO:0007669"/>
    <property type="project" value="TreeGrafter"/>
</dbReference>
<dbReference type="InterPro" id="IPR045853">
    <property type="entry name" value="Pep_chain_release_fac_I_sf"/>
</dbReference>
<protein>
    <recommendedName>
        <fullName evidence="3">Prokaryotic-type class I peptide chain release factors domain-containing protein</fullName>
    </recommendedName>
</protein>
<evidence type="ECO:0000256" key="2">
    <source>
        <dbReference type="SAM" id="MobiDB-lite"/>
    </source>
</evidence>
<dbReference type="InterPro" id="IPR000352">
    <property type="entry name" value="Pep_chain_release_fac_I"/>
</dbReference>
<dbReference type="NCBIfam" id="NF006718">
    <property type="entry name" value="PRK09256.1"/>
    <property type="match status" value="1"/>
</dbReference>
<dbReference type="GO" id="GO:0043022">
    <property type="term" value="F:ribosome binding"/>
    <property type="evidence" value="ECO:0007669"/>
    <property type="project" value="TreeGrafter"/>
</dbReference>
<accession>A0A3B0WLS6</accession>
<feature type="compositionally biased region" description="Basic residues" evidence="2">
    <location>
        <begin position="122"/>
        <end position="134"/>
    </location>
</feature>
<name>A0A3B0WLS6_9ZZZZ</name>
<reference evidence="4" key="1">
    <citation type="submission" date="2018-06" db="EMBL/GenBank/DDBJ databases">
        <authorList>
            <person name="Zhirakovskaya E."/>
        </authorList>
    </citation>
    <scope>NUCLEOTIDE SEQUENCE</scope>
</reference>
<evidence type="ECO:0000259" key="3">
    <source>
        <dbReference type="PROSITE" id="PS00745"/>
    </source>
</evidence>
<gene>
    <name evidence="4" type="ORF">MNBD_GAMMA05-401</name>
</gene>